<keyword evidence="2" id="KW-1185">Reference proteome</keyword>
<evidence type="ECO:0000313" key="1">
    <source>
        <dbReference type="EMBL" id="KAI6653279.1"/>
    </source>
</evidence>
<name>A0AAV7JWJ4_9METZ</name>
<accession>A0AAV7JWJ4</accession>
<dbReference type="AlphaFoldDB" id="A0AAV7JWJ4"/>
<sequence>MARDYLLIRKTIVDRDNNRMGIISRTTTNKEWPPVPNNVRVEEFSSNMLIFAHTGIDQNGFDFQLTSVDNPKTNFPRRFSNYAVTSGLPDYISRLYEATKDLGRIGNEEIPDC</sequence>
<dbReference type="Gene3D" id="3.30.530.20">
    <property type="match status" value="1"/>
</dbReference>
<protein>
    <submittedName>
        <fullName evidence="1">Phosphatidylcholine transfer protein</fullName>
    </submittedName>
</protein>
<dbReference type="Proteomes" id="UP001165289">
    <property type="component" value="Unassembled WGS sequence"/>
</dbReference>
<dbReference type="EMBL" id="JAKMXF010000288">
    <property type="protein sequence ID" value="KAI6653279.1"/>
    <property type="molecule type" value="Genomic_DNA"/>
</dbReference>
<dbReference type="InterPro" id="IPR023393">
    <property type="entry name" value="START-like_dom_sf"/>
</dbReference>
<reference evidence="1 2" key="1">
    <citation type="journal article" date="2023" name="BMC Biol.">
        <title>The compact genome of the sponge Oopsacas minuta (Hexactinellida) is lacking key metazoan core genes.</title>
        <authorList>
            <person name="Santini S."/>
            <person name="Schenkelaars Q."/>
            <person name="Jourda C."/>
            <person name="Duchesne M."/>
            <person name="Belahbib H."/>
            <person name="Rocher C."/>
            <person name="Selva M."/>
            <person name="Riesgo A."/>
            <person name="Vervoort M."/>
            <person name="Leys S.P."/>
            <person name="Kodjabachian L."/>
            <person name="Le Bivic A."/>
            <person name="Borchiellini C."/>
            <person name="Claverie J.M."/>
            <person name="Renard E."/>
        </authorList>
    </citation>
    <scope>NUCLEOTIDE SEQUENCE [LARGE SCALE GENOMIC DNA]</scope>
    <source>
        <strain evidence="1">SPO-2</strain>
    </source>
</reference>
<proteinExistence type="predicted"/>
<evidence type="ECO:0000313" key="2">
    <source>
        <dbReference type="Proteomes" id="UP001165289"/>
    </source>
</evidence>
<comment type="caution">
    <text evidence="1">The sequence shown here is derived from an EMBL/GenBank/DDBJ whole genome shotgun (WGS) entry which is preliminary data.</text>
</comment>
<dbReference type="SUPFAM" id="SSF55961">
    <property type="entry name" value="Bet v1-like"/>
    <property type="match status" value="1"/>
</dbReference>
<organism evidence="1 2">
    <name type="scientific">Oopsacas minuta</name>
    <dbReference type="NCBI Taxonomy" id="111878"/>
    <lineage>
        <taxon>Eukaryota</taxon>
        <taxon>Metazoa</taxon>
        <taxon>Porifera</taxon>
        <taxon>Hexactinellida</taxon>
        <taxon>Hexasterophora</taxon>
        <taxon>Lyssacinosida</taxon>
        <taxon>Leucopsacidae</taxon>
        <taxon>Oopsacas</taxon>
    </lineage>
</organism>
<gene>
    <name evidence="1" type="ORF">LOD99_3804</name>
</gene>